<name>A0A2K6CQD5_MACNE</name>
<dbReference type="PANTHER" id="PTHR13958">
    <property type="entry name" value="CENTROSOME-ASSOCIATED PROTEIN 350"/>
    <property type="match status" value="1"/>
</dbReference>
<feature type="region of interest" description="Disordered" evidence="2">
    <location>
        <begin position="916"/>
        <end position="940"/>
    </location>
</feature>
<feature type="region of interest" description="Disordered" evidence="2">
    <location>
        <begin position="555"/>
        <end position="651"/>
    </location>
</feature>
<feature type="region of interest" description="Disordered" evidence="2">
    <location>
        <begin position="1068"/>
        <end position="1158"/>
    </location>
</feature>
<evidence type="ECO:0000256" key="1">
    <source>
        <dbReference type="SAM" id="Coils"/>
    </source>
</evidence>
<dbReference type="Bgee" id="ENSMNEG00000036363">
    <property type="expression patterns" value="Expressed in pituitary gland and 1 other cell type or tissue"/>
</dbReference>
<feature type="compositionally biased region" description="Basic and acidic residues" evidence="2">
    <location>
        <begin position="1446"/>
        <end position="1456"/>
    </location>
</feature>
<feature type="compositionally biased region" description="Low complexity" evidence="2">
    <location>
        <begin position="109"/>
        <end position="118"/>
    </location>
</feature>
<feature type="compositionally biased region" description="Polar residues" evidence="2">
    <location>
        <begin position="521"/>
        <end position="534"/>
    </location>
</feature>
<feature type="region of interest" description="Disordered" evidence="2">
    <location>
        <begin position="1266"/>
        <end position="1512"/>
    </location>
</feature>
<proteinExistence type="predicted"/>
<feature type="coiled-coil region" evidence="1">
    <location>
        <begin position="813"/>
        <end position="840"/>
    </location>
</feature>
<feature type="compositionally biased region" description="Polar residues" evidence="2">
    <location>
        <begin position="493"/>
        <end position="502"/>
    </location>
</feature>
<feature type="compositionally biased region" description="Low complexity" evidence="2">
    <location>
        <begin position="1750"/>
        <end position="1770"/>
    </location>
</feature>
<feature type="compositionally biased region" description="Low complexity" evidence="2">
    <location>
        <begin position="1996"/>
        <end position="2008"/>
    </location>
</feature>
<dbReference type="STRING" id="9545.ENSMNEP00000025822"/>
<feature type="region of interest" description="Disordered" evidence="2">
    <location>
        <begin position="450"/>
        <end position="534"/>
    </location>
</feature>
<feature type="compositionally biased region" description="Polar residues" evidence="2">
    <location>
        <begin position="340"/>
        <end position="356"/>
    </location>
</feature>
<reference evidence="3" key="2">
    <citation type="submission" date="2025-09" db="UniProtKB">
        <authorList>
            <consortium name="Ensembl"/>
        </authorList>
    </citation>
    <scope>IDENTIFICATION</scope>
</reference>
<dbReference type="OMA" id="ICKDQEP"/>
<reference evidence="3" key="1">
    <citation type="submission" date="2025-08" db="UniProtKB">
        <authorList>
            <consortium name="Ensembl"/>
        </authorList>
    </citation>
    <scope>IDENTIFICATION</scope>
</reference>
<evidence type="ECO:0000313" key="3">
    <source>
        <dbReference type="Ensembl" id="ENSMNEP00000025822.1"/>
    </source>
</evidence>
<feature type="region of interest" description="Disordered" evidence="2">
    <location>
        <begin position="1622"/>
        <end position="1907"/>
    </location>
</feature>
<feature type="compositionally biased region" description="Basic and acidic residues" evidence="2">
    <location>
        <begin position="389"/>
        <end position="409"/>
    </location>
</feature>
<dbReference type="GeneTree" id="ENSGT00530000065015"/>
<feature type="region of interest" description="Disordered" evidence="2">
    <location>
        <begin position="161"/>
        <end position="273"/>
    </location>
</feature>
<dbReference type="GO" id="GO:0034453">
    <property type="term" value="P:microtubule anchoring"/>
    <property type="evidence" value="ECO:0007669"/>
    <property type="project" value="InterPro"/>
</dbReference>
<dbReference type="PANTHER" id="PTHR13958:SF5">
    <property type="entry name" value="COILED-COIL DOMAIN-CONTAINING PROTEIN 187"/>
    <property type="match status" value="1"/>
</dbReference>
<accession>A0A2K6CQD5</accession>
<feature type="compositionally biased region" description="Low complexity" evidence="2">
    <location>
        <begin position="1478"/>
        <end position="1491"/>
    </location>
</feature>
<keyword evidence="4" id="KW-1185">Reference proteome</keyword>
<feature type="compositionally biased region" description="Low complexity" evidence="2">
    <location>
        <begin position="503"/>
        <end position="512"/>
    </location>
</feature>
<feature type="compositionally biased region" description="Low complexity" evidence="2">
    <location>
        <begin position="1316"/>
        <end position="1337"/>
    </location>
</feature>
<dbReference type="Proteomes" id="UP000233120">
    <property type="component" value="Unassembled WGS sequence"/>
</dbReference>
<feature type="compositionally biased region" description="Polar residues" evidence="2">
    <location>
        <begin position="161"/>
        <end position="178"/>
    </location>
</feature>
<feature type="compositionally biased region" description="Polar residues" evidence="2">
    <location>
        <begin position="1092"/>
        <end position="1104"/>
    </location>
</feature>
<sequence length="2019" mass="216065">MPTLVMGTLPTRLGDTPQLGHKNSRRQGLFSHGAPGRAADWEAGAKPRLRAPAAEDDVASLRWPSQQPDPPWAAPHMVGSEDLEEPGPWGKARSLPMWSTGPEVRDGDSSVSSGRLSGSSGGHEVCVSWKERPPQVLGPRWRPRKSDPRLEQLRDKIRAQAWQQGSCASLGTSAPSSTSRRHKASVLALRRKTQEAKNPPPAPECSGQWSLCQRGRRVEPRPPWPGARASRVSHAPVLREKPKRAKSSSCKREKTPKSPYPRRPARDKDKDEDSELVGVYAWRKGQALVRSLLGPPPVLRRLHSKDPWRDPALTVDLGDSEKVTAAECSPVCAQCPGATSAHSDQQVSGNTPSLASFDQPATIQTAMAILRDLRQQIQAGLELAQTRKGGQELRPTKRRLQDVARKGPCRDPSAQISFSKSPWAMTEGKRSSSERARSFHTWEPWSSSIGWESRPQRAWETQGQDCSFQRPESPHERLGHFSRRPWSALAGQACSSQRASGAQRQGPSSQRPGSPPEKQNPFGTQQSWSAAATQPCPQRAWTACEDWEALGPRLWNPLERPSPPAQRPWSSSSVQRAGPPGKGRGIGSPASGAKHALPRPTGSFPQNPPGKEKDVLQPCPRPRGLLGPSHSSESLREFMRQKAQARRRQALEEKASALRTQELRSQRLQEVYRRQREAVLGRAVPVVSRTTPGIVTFVPSSAQSAGLEASGSLESPVLEWSKVTSGVVLGGQEAPGSFCLCLNRAWNRAETLETPGIGGPQDERDAPVLLSASPSLGSLEPQDLTTHYLPRGLCIYLDPKEAEHLGTSSPLHLQHKQARLQALETTAKVLKQRVDSLTAKLQDAEAPDTVGDLAASLLRLRAHTLPAAPTLTAPACPGALGPNGGREAPGEWASVQPQPLLPATYFLDDETLPWGPSWEQQQSVSLRSPHESKPRGRLGCPPDLPASCLLHGPGPAMRVPVSSSSHAGPAMLHPIWGSLRLEEMPSAGGADSVAPWTPQSCGQQEDPCARHLPNTQRKTSSFLDSLKLDQQKRALALLRRRAELEAWETQQTLDGLLFRRQLEQLMERHSTQTGPEEALKLEQPPICKDQEPTTASQSTGTATPRSHPPLDTDAATSSQGPEDRPESVVAKPASAEVGGPDGALSQLPLAKLFPPDNPAHQMLERSLREEELRAQHQAALLHLREMALQEKTLAELAWLEHRRGCLDSKRDRALLAMLVEKQQQALSRFEKEQVGEIRYWAHTWRGEQLPESGLCLRQRGASLRARTRTLAGPRPGHRQPRQALLHRFSQGSSPRVKVTWEGGSETSRQPEVSLCPLTLRRPSSPTSRRPQSSPASSKAKRPPAEQRDVTPPQTTSDADGHQQPPRPAWGEDTHDPRGPLVESGSHVSQEPGEQPRAPQPDLQPASPPDGQRLGPAFPVPAPSASCICPRDPQTKPSPSLAGKPRAPTDSHVRSFGERSQSSWGREGPCGPQEASQVTEGSTSEEGSELGLDFAESPVEESQETESWRSGEQRMEACLQEVPGVSSTWLETARAAASPAAPVVPEEVALPILHQGSPLLPATPSCGPGSESASGTCWGPSEEAMVSSHTSPAGSVTSLSCPSLWEFQKAAATLVQLSESSSSLPGLEAEDSPDNGFAWPGELSARRSSEEAGLPLSWGPNQGEPRPGSVPGGGGRVTWQRPQGSGASPLCGSSLDTAVAEGSAPEQSPKAGWLLPFPDVPSPRSGSELSEASSEVWDEDSEKDLPEPCTGAEPASGSSLPAGGSSGLESGVETQVALPSPWPGEGQEASGTSESLMGVSDTGEACRAPPEAAGVVFPPQISSASDLDSLPAFPLGTSGSEGADFGKGGETLGYQEETRDADSSLSTKSKLPHLMPEPETPVTLQAPPGDLGGLALPVAESRVPGPGGNGAPIVLEEACPPLASDVLTEILSPVDELLSYSSADLPSSIHREDPLPPPPPTPQAQSDGKDTNPCSDAFPSPPSGPLGEDTAITTQDLSSLSEESLPEGLFPGPQGSVGTQ</sequence>
<feature type="region of interest" description="Disordered" evidence="2">
    <location>
        <begin position="336"/>
        <end position="356"/>
    </location>
</feature>
<feature type="region of interest" description="Disordered" evidence="2">
    <location>
        <begin position="388"/>
        <end position="416"/>
    </location>
</feature>
<dbReference type="InterPro" id="IPR028750">
    <property type="entry name" value="CEP350/CC187"/>
</dbReference>
<dbReference type="Ensembl" id="ENSMNET00000050099.1">
    <property type="protein sequence ID" value="ENSMNEP00000025822.1"/>
    <property type="gene ID" value="ENSMNEG00000036363.1"/>
</dbReference>
<evidence type="ECO:0000256" key="2">
    <source>
        <dbReference type="SAM" id="MobiDB-lite"/>
    </source>
</evidence>
<evidence type="ECO:0000313" key="4">
    <source>
        <dbReference type="Proteomes" id="UP000233120"/>
    </source>
</evidence>
<gene>
    <name evidence="3" type="primary">CCDC187</name>
</gene>
<dbReference type="GO" id="GO:0008017">
    <property type="term" value="F:microtubule binding"/>
    <property type="evidence" value="ECO:0007669"/>
    <property type="project" value="InterPro"/>
</dbReference>
<feature type="region of interest" description="Disordered" evidence="2">
    <location>
        <begin position="986"/>
        <end position="1007"/>
    </location>
</feature>
<feature type="compositionally biased region" description="Polar residues" evidence="2">
    <location>
        <begin position="1723"/>
        <end position="1732"/>
    </location>
</feature>
<feature type="region of interest" description="Disordered" evidence="2">
    <location>
        <begin position="1941"/>
        <end position="2019"/>
    </location>
</feature>
<organism evidence="3 4">
    <name type="scientific">Macaca nemestrina</name>
    <name type="common">Pig-tailed macaque</name>
    <dbReference type="NCBI Taxonomy" id="9545"/>
    <lineage>
        <taxon>Eukaryota</taxon>
        <taxon>Metazoa</taxon>
        <taxon>Chordata</taxon>
        <taxon>Craniata</taxon>
        <taxon>Vertebrata</taxon>
        <taxon>Euteleostomi</taxon>
        <taxon>Mammalia</taxon>
        <taxon>Eutheria</taxon>
        <taxon>Euarchontoglires</taxon>
        <taxon>Primates</taxon>
        <taxon>Haplorrhini</taxon>
        <taxon>Catarrhini</taxon>
        <taxon>Cercopithecidae</taxon>
        <taxon>Cercopithecinae</taxon>
        <taxon>Macaca</taxon>
    </lineage>
</organism>
<dbReference type="GO" id="GO:0005813">
    <property type="term" value="C:centrosome"/>
    <property type="evidence" value="ECO:0007669"/>
    <property type="project" value="InterPro"/>
</dbReference>
<keyword evidence="1" id="KW-0175">Coiled coil</keyword>
<protein>
    <submittedName>
        <fullName evidence="3">Coiled-coil domain containing 187</fullName>
    </submittedName>
</protein>
<feature type="region of interest" description="Disordered" evidence="2">
    <location>
        <begin position="1"/>
        <end position="126"/>
    </location>
</feature>